<organism evidence="1 2">
    <name type="scientific">Lacicoccus qingdaonensis</name>
    <dbReference type="NCBI Taxonomy" id="576118"/>
    <lineage>
        <taxon>Bacteria</taxon>
        <taxon>Bacillati</taxon>
        <taxon>Bacillota</taxon>
        <taxon>Bacilli</taxon>
        <taxon>Bacillales</taxon>
        <taxon>Salinicoccaceae</taxon>
        <taxon>Lacicoccus</taxon>
    </lineage>
</organism>
<dbReference type="EMBL" id="FNFY01000007">
    <property type="protein sequence ID" value="SDK69881.1"/>
    <property type="molecule type" value="Genomic_DNA"/>
</dbReference>
<dbReference type="AlphaFoldDB" id="A0A1G9E173"/>
<evidence type="ECO:0000313" key="1">
    <source>
        <dbReference type="EMBL" id="SDK69881.1"/>
    </source>
</evidence>
<dbReference type="Proteomes" id="UP000199008">
    <property type="component" value="Unassembled WGS sequence"/>
</dbReference>
<sequence length="55" mass="6392">MVEFELKVRDTAYILPVDKASDDEIYVVEDTQEINSMSYGEFIDMVMLKLLGEEE</sequence>
<protein>
    <submittedName>
        <fullName evidence="1">Uncharacterized protein</fullName>
    </submittedName>
</protein>
<evidence type="ECO:0000313" key="2">
    <source>
        <dbReference type="Proteomes" id="UP000199008"/>
    </source>
</evidence>
<gene>
    <name evidence="1" type="ORF">SAMN05216216_10754</name>
</gene>
<keyword evidence="2" id="KW-1185">Reference proteome</keyword>
<accession>A0A1G9E173</accession>
<reference evidence="2" key="1">
    <citation type="submission" date="2016-10" db="EMBL/GenBank/DDBJ databases">
        <authorList>
            <person name="Varghese N."/>
            <person name="Submissions S."/>
        </authorList>
    </citation>
    <scope>NUCLEOTIDE SEQUENCE [LARGE SCALE GENOMIC DNA]</scope>
    <source>
        <strain evidence="2">CGMCC 1.8895</strain>
    </source>
</reference>
<dbReference type="RefSeq" id="WP_176754071.1">
    <property type="nucleotide sequence ID" value="NZ_FNFY01000007.1"/>
</dbReference>
<dbReference type="STRING" id="576118.SAMN05216216_10754"/>
<proteinExistence type="predicted"/>
<name>A0A1G9E173_9BACL</name>